<dbReference type="PANTHER" id="PTHR10342:SF264">
    <property type="entry name" value="MIP05773P-RELATED"/>
    <property type="match status" value="1"/>
</dbReference>
<keyword evidence="5" id="KW-0106">Calcium</keyword>
<sequence length="588" mass="66049">MYKTSQDARRWFSWSVAILFEMVGPRGHHGTPWGAPFLFWTVIHAAAYPGCLAADAPNIVFIIADDLGWNDVGFHGSNQIPTPNIDALAYNGIILNSHYAQSTSSPSRAALFTGKYAIKLGMQGSSFLPGEKRSLPEGKLMPEYFKDLGYSTYLVGKWHLGYSRWNETPTFRGFDHHYGFYNGHTSYYDYVGTKTYDGIDYNGFDLRRDGVPSFEDAGHYATDTFTEYSVKVIEEHDTSKPLFLMIAHLAVHAGNTGKLLEAPQDEIDKLRHIEDANRRTYAAMVTKLDESVGTLVEALENKKMLQNTVIAFISDNGAPTVAPHFKNWGSNYPLRGLKNTLFEGGIRSVAFIYSPLLIQSGRVTKDLMHITDWLPTLYSAANGDIANLDPEMDGIDQWPSLVYDLPSPRNDILLNINEKTRNAALRFYNWKLIVGTSMNGTYNEYYGEAVLDVISEVPYNTSAVFNSKAGRVIRQVSYTPLTETEYEQLRAEATVTRLDPKAKKNPCDPASGDVCLYDIPKDPCEENDLAKYFPSVVRRMKRALVEYRKTLVPQLEEAVDIENSSPKLFGFTWNPWLECSNAACTIPV</sequence>
<dbReference type="GO" id="GO:0046872">
    <property type="term" value="F:metal ion binding"/>
    <property type="evidence" value="ECO:0007669"/>
    <property type="project" value="UniProtKB-KW"/>
</dbReference>
<dbReference type="Gene3D" id="3.30.1120.10">
    <property type="match status" value="1"/>
</dbReference>
<dbReference type="Pfam" id="PF00884">
    <property type="entry name" value="Sulfatase"/>
    <property type="match status" value="1"/>
</dbReference>
<evidence type="ECO:0000259" key="8">
    <source>
        <dbReference type="Pfam" id="PF00884"/>
    </source>
</evidence>
<name>A0A653DMB2_CALMS</name>
<organism evidence="9 10">
    <name type="scientific">Callosobruchus maculatus</name>
    <name type="common">Southern cowpea weevil</name>
    <name type="synonym">Pulse bruchid</name>
    <dbReference type="NCBI Taxonomy" id="64391"/>
    <lineage>
        <taxon>Eukaryota</taxon>
        <taxon>Metazoa</taxon>
        <taxon>Ecdysozoa</taxon>
        <taxon>Arthropoda</taxon>
        <taxon>Hexapoda</taxon>
        <taxon>Insecta</taxon>
        <taxon>Pterygota</taxon>
        <taxon>Neoptera</taxon>
        <taxon>Endopterygota</taxon>
        <taxon>Coleoptera</taxon>
        <taxon>Polyphaga</taxon>
        <taxon>Cucujiformia</taxon>
        <taxon>Chrysomeloidea</taxon>
        <taxon>Chrysomelidae</taxon>
        <taxon>Bruchinae</taxon>
        <taxon>Bruchini</taxon>
        <taxon>Callosobruchus</taxon>
    </lineage>
</organism>
<dbReference type="EMBL" id="CAACVG010013132">
    <property type="protein sequence ID" value="VEN61335.1"/>
    <property type="molecule type" value="Genomic_DNA"/>
</dbReference>
<dbReference type="PROSITE" id="PS00149">
    <property type="entry name" value="SULFATASE_2"/>
    <property type="match status" value="1"/>
</dbReference>
<evidence type="ECO:0000256" key="3">
    <source>
        <dbReference type="ARBA" id="ARBA00022723"/>
    </source>
</evidence>
<evidence type="ECO:0000256" key="4">
    <source>
        <dbReference type="ARBA" id="ARBA00022801"/>
    </source>
</evidence>
<dbReference type="InterPro" id="IPR024607">
    <property type="entry name" value="Sulfatase_CS"/>
</dbReference>
<keyword evidence="3" id="KW-0479">Metal-binding</keyword>
<evidence type="ECO:0000256" key="5">
    <source>
        <dbReference type="ARBA" id="ARBA00022837"/>
    </source>
</evidence>
<comment type="cofactor">
    <cofactor evidence="1">
        <name>Ca(2+)</name>
        <dbReference type="ChEBI" id="CHEBI:29108"/>
    </cofactor>
</comment>
<dbReference type="SUPFAM" id="SSF53649">
    <property type="entry name" value="Alkaline phosphatase-like"/>
    <property type="match status" value="1"/>
</dbReference>
<gene>
    <name evidence="9" type="ORF">CALMAC_LOCUS18771</name>
</gene>
<dbReference type="GO" id="GO:0008484">
    <property type="term" value="F:sulfuric ester hydrolase activity"/>
    <property type="evidence" value="ECO:0007669"/>
    <property type="project" value="InterPro"/>
</dbReference>
<feature type="domain" description="Sulfatase N-terminal" evidence="8">
    <location>
        <begin position="57"/>
        <end position="382"/>
    </location>
</feature>
<dbReference type="InterPro" id="IPR047115">
    <property type="entry name" value="ARSB"/>
</dbReference>
<dbReference type="PANTHER" id="PTHR10342">
    <property type="entry name" value="ARYLSULFATASE"/>
    <property type="match status" value="1"/>
</dbReference>
<keyword evidence="6" id="KW-0325">Glycoprotein</keyword>
<dbReference type="InterPro" id="IPR000917">
    <property type="entry name" value="Sulfatase_N"/>
</dbReference>
<accession>A0A653DMB2</accession>
<dbReference type="Proteomes" id="UP000410492">
    <property type="component" value="Unassembled WGS sequence"/>
</dbReference>
<keyword evidence="4" id="KW-0378">Hydrolase</keyword>
<evidence type="ECO:0000313" key="10">
    <source>
        <dbReference type="Proteomes" id="UP000410492"/>
    </source>
</evidence>
<comment type="similarity">
    <text evidence="2">Belongs to the sulfatase family.</text>
</comment>
<dbReference type="OrthoDB" id="103349at2759"/>
<keyword evidence="10" id="KW-1185">Reference proteome</keyword>
<evidence type="ECO:0000256" key="1">
    <source>
        <dbReference type="ARBA" id="ARBA00001913"/>
    </source>
</evidence>
<dbReference type="InterPro" id="IPR017850">
    <property type="entry name" value="Alkaline_phosphatase_core_sf"/>
</dbReference>
<evidence type="ECO:0000313" key="9">
    <source>
        <dbReference type="EMBL" id="VEN61335.1"/>
    </source>
</evidence>
<dbReference type="Gene3D" id="3.40.720.10">
    <property type="entry name" value="Alkaline Phosphatase, subunit A"/>
    <property type="match status" value="1"/>
</dbReference>
<dbReference type="CDD" id="cd16029">
    <property type="entry name" value="4-S"/>
    <property type="match status" value="1"/>
</dbReference>
<evidence type="ECO:0000256" key="6">
    <source>
        <dbReference type="ARBA" id="ARBA00023180"/>
    </source>
</evidence>
<evidence type="ECO:0000256" key="2">
    <source>
        <dbReference type="ARBA" id="ARBA00008779"/>
    </source>
</evidence>
<dbReference type="AlphaFoldDB" id="A0A653DMB2"/>
<feature type="modified residue" description="3-oxoalanine (Ser)" evidence="7">
    <location>
        <position position="104"/>
    </location>
</feature>
<dbReference type="PROSITE" id="PS00523">
    <property type="entry name" value="SULFATASE_1"/>
    <property type="match status" value="1"/>
</dbReference>
<reference evidence="9 10" key="1">
    <citation type="submission" date="2019-01" db="EMBL/GenBank/DDBJ databases">
        <authorList>
            <person name="Sayadi A."/>
        </authorList>
    </citation>
    <scope>NUCLEOTIDE SEQUENCE [LARGE SCALE GENOMIC DNA]</scope>
</reference>
<comment type="PTM">
    <text evidence="7">The conversion to 3-oxoalanine (also known as C-formylglycine, FGly), of a serine or cysteine residue in prokaryotes and of a cysteine residue in eukaryotes, is critical for catalytic activity.</text>
</comment>
<protein>
    <recommendedName>
        <fullName evidence="8">Sulfatase N-terminal domain-containing protein</fullName>
    </recommendedName>
</protein>
<proteinExistence type="inferred from homology"/>
<evidence type="ECO:0000256" key="7">
    <source>
        <dbReference type="PIRSR" id="PIRSR600917-52"/>
    </source>
</evidence>